<feature type="region of interest" description="Disordered" evidence="1">
    <location>
        <begin position="76"/>
        <end position="116"/>
    </location>
</feature>
<dbReference type="Proteomes" id="UP000299102">
    <property type="component" value="Unassembled WGS sequence"/>
</dbReference>
<sequence>MSILISSSELHNQIDSLDEDPSKNVLDRKGIPANENKFTSDNNMTAEESITGGQNSHREITLQIIDTVKVKRVSNPSEWNDTKIKEEGNVEKLTKDGRNRKERKQRDVNRSERKLGPACTSNHCKKIKDCLHILEI</sequence>
<organism evidence="2 3">
    <name type="scientific">Eumeta variegata</name>
    <name type="common">Bagworm moth</name>
    <name type="synonym">Eumeta japonica</name>
    <dbReference type="NCBI Taxonomy" id="151549"/>
    <lineage>
        <taxon>Eukaryota</taxon>
        <taxon>Metazoa</taxon>
        <taxon>Ecdysozoa</taxon>
        <taxon>Arthropoda</taxon>
        <taxon>Hexapoda</taxon>
        <taxon>Insecta</taxon>
        <taxon>Pterygota</taxon>
        <taxon>Neoptera</taxon>
        <taxon>Endopterygota</taxon>
        <taxon>Lepidoptera</taxon>
        <taxon>Glossata</taxon>
        <taxon>Ditrysia</taxon>
        <taxon>Tineoidea</taxon>
        <taxon>Psychidae</taxon>
        <taxon>Oiketicinae</taxon>
        <taxon>Eumeta</taxon>
    </lineage>
</organism>
<accession>A0A4C1UWY0</accession>
<name>A0A4C1UWY0_EUMVA</name>
<dbReference type="AlphaFoldDB" id="A0A4C1UWY0"/>
<feature type="compositionally biased region" description="Polar residues" evidence="1">
    <location>
        <begin position="36"/>
        <end position="54"/>
    </location>
</feature>
<proteinExistence type="predicted"/>
<feature type="region of interest" description="Disordered" evidence="1">
    <location>
        <begin position="1"/>
        <end position="54"/>
    </location>
</feature>
<protein>
    <submittedName>
        <fullName evidence="2">Uncharacterized protein</fullName>
    </submittedName>
</protein>
<dbReference type="EMBL" id="BGZK01000233">
    <property type="protein sequence ID" value="GBP30492.1"/>
    <property type="molecule type" value="Genomic_DNA"/>
</dbReference>
<gene>
    <name evidence="2" type="ORF">EVAR_20946_1</name>
</gene>
<feature type="compositionally biased region" description="Polar residues" evidence="1">
    <location>
        <begin position="1"/>
        <end position="15"/>
    </location>
</feature>
<keyword evidence="3" id="KW-1185">Reference proteome</keyword>
<evidence type="ECO:0000313" key="2">
    <source>
        <dbReference type="EMBL" id="GBP30492.1"/>
    </source>
</evidence>
<evidence type="ECO:0000256" key="1">
    <source>
        <dbReference type="SAM" id="MobiDB-lite"/>
    </source>
</evidence>
<feature type="compositionally biased region" description="Basic and acidic residues" evidence="1">
    <location>
        <begin position="80"/>
        <end position="115"/>
    </location>
</feature>
<comment type="caution">
    <text evidence="2">The sequence shown here is derived from an EMBL/GenBank/DDBJ whole genome shotgun (WGS) entry which is preliminary data.</text>
</comment>
<feature type="compositionally biased region" description="Basic and acidic residues" evidence="1">
    <location>
        <begin position="20"/>
        <end position="30"/>
    </location>
</feature>
<evidence type="ECO:0000313" key="3">
    <source>
        <dbReference type="Proteomes" id="UP000299102"/>
    </source>
</evidence>
<reference evidence="2 3" key="1">
    <citation type="journal article" date="2019" name="Commun. Biol.">
        <title>The bagworm genome reveals a unique fibroin gene that provides high tensile strength.</title>
        <authorList>
            <person name="Kono N."/>
            <person name="Nakamura H."/>
            <person name="Ohtoshi R."/>
            <person name="Tomita M."/>
            <person name="Numata K."/>
            <person name="Arakawa K."/>
        </authorList>
    </citation>
    <scope>NUCLEOTIDE SEQUENCE [LARGE SCALE GENOMIC DNA]</scope>
</reference>
<dbReference type="OrthoDB" id="10468743at2759"/>